<keyword evidence="2" id="KW-1185">Reference proteome</keyword>
<accession>A0ACC5REY3</accession>
<evidence type="ECO:0000313" key="2">
    <source>
        <dbReference type="Proteomes" id="UP000616151"/>
    </source>
</evidence>
<proteinExistence type="predicted"/>
<dbReference type="Proteomes" id="UP000616151">
    <property type="component" value="Unassembled WGS sequence"/>
</dbReference>
<organism evidence="1 2">
    <name type="scientific">Taklimakanibacter albus</name>
    <dbReference type="NCBI Taxonomy" id="2800327"/>
    <lineage>
        <taxon>Bacteria</taxon>
        <taxon>Pseudomonadati</taxon>
        <taxon>Pseudomonadota</taxon>
        <taxon>Alphaproteobacteria</taxon>
        <taxon>Hyphomicrobiales</taxon>
        <taxon>Aestuariivirgaceae</taxon>
        <taxon>Taklimakanibacter</taxon>
    </lineage>
</organism>
<protein>
    <submittedName>
        <fullName evidence="1">Uncharacterized protein</fullName>
    </submittedName>
</protein>
<reference evidence="1" key="1">
    <citation type="submission" date="2021-01" db="EMBL/GenBank/DDBJ databases">
        <authorList>
            <person name="Sun Q."/>
        </authorList>
    </citation>
    <scope>NUCLEOTIDE SEQUENCE</scope>
    <source>
        <strain evidence="1">YIM B02566</strain>
    </source>
</reference>
<dbReference type="EMBL" id="JAENHL010000008">
    <property type="protein sequence ID" value="MBK1871213.1"/>
    <property type="molecule type" value="Genomic_DNA"/>
</dbReference>
<name>A0ACC5REY3_9HYPH</name>
<evidence type="ECO:0000313" key="1">
    <source>
        <dbReference type="EMBL" id="MBK1871213.1"/>
    </source>
</evidence>
<comment type="caution">
    <text evidence="1">The sequence shown here is derived from an EMBL/GenBank/DDBJ whole genome shotgun (WGS) entry which is preliminary data.</text>
</comment>
<gene>
    <name evidence="1" type="ORF">JHL16_32910</name>
</gene>
<sequence length="89" mass="10135">MKTAVALAAIAALLAFGGTSTDADAKVKYRVKDNWRLSCNTARHKVREKGYSPVRIKSCVTPVYSFYAMRKGRTYIFRVDPRTGFLWRE</sequence>